<dbReference type="RefSeq" id="XP_016488749.1">
    <property type="nucleotide sequence ID" value="XM_016633263.2"/>
</dbReference>
<protein>
    <submittedName>
        <fullName evidence="4">Glutathione S-transferase T3</fullName>
    </submittedName>
    <submittedName>
        <fullName evidence="4">Uncharacterized protein LOC107808721</fullName>
    </submittedName>
</protein>
<dbReference type="GeneID" id="107808721"/>
<evidence type="ECO:0000313" key="4">
    <source>
        <dbReference type="RefSeq" id="XP_016488749.1"/>
    </source>
</evidence>
<feature type="region of interest" description="Disordered" evidence="1">
    <location>
        <begin position="174"/>
        <end position="196"/>
    </location>
</feature>
<gene>
    <name evidence="4" type="primary">LOC107808721</name>
</gene>
<dbReference type="InterPro" id="IPR029466">
    <property type="entry name" value="NAM-associated_C"/>
</dbReference>
<feature type="region of interest" description="Disordered" evidence="1">
    <location>
        <begin position="140"/>
        <end position="161"/>
    </location>
</feature>
<dbReference type="KEGG" id="nta:107808721"/>
<dbReference type="OrthoDB" id="1225588at2759"/>
<dbReference type="Pfam" id="PF14303">
    <property type="entry name" value="NAM-associated"/>
    <property type="match status" value="1"/>
</dbReference>
<sequence length="307" mass="35863">MSIRSVGYSVDEDFLLCQMYLDISQDPITGVYQSSDQFWSRVVDTYNNAKVFNWEIRNKKSLQHRFANIEKAVKKLNGCVRQVEMLRPSGASEQDILTQAKVLFMQDPNFKKGFKFDHVWALMKDFEKFNDGNVERKKIRKQNDANISSDSEARAPDSPCVSSPSLSFLVNLNEDVADDSTPSQRPSGVKKAKMKRKIDDGYMKIVESQNNRIVEAMNSATERQKETNDIEREKMRLKELKYDRKIMSMDVDSVLDPVRREYFRQEQQQIMYKRNQQPQQSQPQQSSASFTQYYNNFGVLENNMSRY</sequence>
<reference evidence="4" key="2">
    <citation type="submission" date="2025-08" db="UniProtKB">
        <authorList>
            <consortium name="RefSeq"/>
        </authorList>
    </citation>
    <scope>IDENTIFICATION</scope>
    <source>
        <tissue evidence="4">Leaf</tissue>
    </source>
</reference>
<feature type="domain" description="No apical meristem-associated C-terminal" evidence="2">
    <location>
        <begin position="112"/>
        <end position="270"/>
    </location>
</feature>
<dbReference type="Proteomes" id="UP000790787">
    <property type="component" value="Chromosome 23"/>
</dbReference>
<organism evidence="3 4">
    <name type="scientific">Nicotiana tabacum</name>
    <name type="common">Common tobacco</name>
    <dbReference type="NCBI Taxonomy" id="4097"/>
    <lineage>
        <taxon>Eukaryota</taxon>
        <taxon>Viridiplantae</taxon>
        <taxon>Streptophyta</taxon>
        <taxon>Embryophyta</taxon>
        <taxon>Tracheophyta</taxon>
        <taxon>Spermatophyta</taxon>
        <taxon>Magnoliopsida</taxon>
        <taxon>eudicotyledons</taxon>
        <taxon>Gunneridae</taxon>
        <taxon>Pentapetalae</taxon>
        <taxon>asterids</taxon>
        <taxon>lamiids</taxon>
        <taxon>Solanales</taxon>
        <taxon>Solanaceae</taxon>
        <taxon>Nicotianoideae</taxon>
        <taxon>Nicotianeae</taxon>
        <taxon>Nicotiana</taxon>
    </lineage>
</organism>
<keyword evidence="3" id="KW-1185">Reference proteome</keyword>
<dbReference type="PANTHER" id="PTHR45125">
    <property type="entry name" value="F21J9.4-RELATED"/>
    <property type="match status" value="1"/>
</dbReference>
<proteinExistence type="predicted"/>
<dbReference type="OMA" id="FRGCIRQ"/>
<name>A0A1S4BIT5_TOBAC</name>
<dbReference type="AlphaFoldDB" id="A0A1S4BIT5"/>
<reference evidence="3" key="1">
    <citation type="journal article" date="2014" name="Nat. Commun.">
        <title>The tobacco genome sequence and its comparison with those of tomato and potato.</title>
        <authorList>
            <person name="Sierro N."/>
            <person name="Battey J.N."/>
            <person name="Ouadi S."/>
            <person name="Bakaher N."/>
            <person name="Bovet L."/>
            <person name="Willig A."/>
            <person name="Goepfert S."/>
            <person name="Peitsch M.C."/>
            <person name="Ivanov N.V."/>
        </authorList>
    </citation>
    <scope>NUCLEOTIDE SEQUENCE [LARGE SCALE GENOMIC DNA]</scope>
</reference>
<dbReference type="PANTHER" id="PTHR45125:SF3">
    <property type="entry name" value="NO-APICAL-MERISTEM-ASSOCIATED CARBOXY-TERMINAL DOMAIN PROTEIN"/>
    <property type="match status" value="1"/>
</dbReference>
<evidence type="ECO:0000259" key="2">
    <source>
        <dbReference type="Pfam" id="PF14303"/>
    </source>
</evidence>
<evidence type="ECO:0000256" key="1">
    <source>
        <dbReference type="SAM" id="MobiDB-lite"/>
    </source>
</evidence>
<accession>A0A1S4BIT5</accession>
<dbReference type="STRING" id="4097.A0A1S4BIT5"/>
<dbReference type="PaxDb" id="4097-A0A1S4BIT5"/>
<evidence type="ECO:0000313" key="3">
    <source>
        <dbReference type="Proteomes" id="UP000790787"/>
    </source>
</evidence>
<dbReference type="RefSeq" id="XP_016488749.1">
    <property type="nucleotide sequence ID" value="XM_016633263.1"/>
</dbReference>